<keyword evidence="2" id="KW-1185">Reference proteome</keyword>
<reference evidence="2" key="1">
    <citation type="journal article" date="2024" name="Proc. Natl. Acad. Sci. U.S.A.">
        <title>Extraordinary preservation of gene collinearity over three hundred million years revealed in homosporous lycophytes.</title>
        <authorList>
            <person name="Li C."/>
            <person name="Wickell D."/>
            <person name="Kuo L.Y."/>
            <person name="Chen X."/>
            <person name="Nie B."/>
            <person name="Liao X."/>
            <person name="Peng D."/>
            <person name="Ji J."/>
            <person name="Jenkins J."/>
            <person name="Williams M."/>
            <person name="Shu S."/>
            <person name="Plott C."/>
            <person name="Barry K."/>
            <person name="Rajasekar S."/>
            <person name="Grimwood J."/>
            <person name="Han X."/>
            <person name="Sun S."/>
            <person name="Hou Z."/>
            <person name="He W."/>
            <person name="Dai G."/>
            <person name="Sun C."/>
            <person name="Schmutz J."/>
            <person name="Leebens-Mack J.H."/>
            <person name="Li F.W."/>
            <person name="Wang L."/>
        </authorList>
    </citation>
    <scope>NUCLEOTIDE SEQUENCE [LARGE SCALE GENOMIC DNA]</scope>
    <source>
        <strain evidence="2">cv. PW_Plant_1</strain>
    </source>
</reference>
<dbReference type="Proteomes" id="UP001162992">
    <property type="component" value="Chromosome 8"/>
</dbReference>
<evidence type="ECO:0000313" key="1">
    <source>
        <dbReference type="EMBL" id="KAJ7546928.1"/>
    </source>
</evidence>
<name>A0ACC2CY27_DIPCM</name>
<dbReference type="EMBL" id="CM055099">
    <property type="protein sequence ID" value="KAJ7546928.1"/>
    <property type="molecule type" value="Genomic_DNA"/>
</dbReference>
<sequence>MESSGVASHAPGKREQIKTSVGAVAGQRRRKLAVTLGKERRDAVVRGKRIRRADTNDDSEFMELAEAAVDDENAYKQLEEEVSQAVQNLKLALSTSGKGAATKKLEALRKLRQLLSFNSAPPIHVAVASGAVPILVDCLAFGSSEEQLLEAAWCLTNIASGELDQTRAVLPAVPLLIAHLGERSAVHVAEQCAWAAGNIAGEGEDMREILLSQGALLSLSRLIFSAVPSVARTSCWAMSNLIKGPSARAATELMSIKGIPECLVQHLIKGDEALVAEVAWILVYVTVLSDSCTAVLIHAGVLPPLFQWLASSEQTTVLTPILRTLGNIVSGENAKTDAVILAGHNVSGGLCGALLRCLKAPHRNLQKEGAWVVSNIAAGSMEHKRMLFTSNLLDRLVHLLKAAAFDVKKEAAYALGNLCVTPKQAGTEPHPILEHLSSLVARGCVKEFVNLVRLPDAEASRLGIQFIELVMRSLPNGQGPKLVEIEDGIAALETLQFHENEELRNMATVLLDGYFGDDYGLEEEYGSKVVDGNAGGNDVSDYPSWRRKGTVGV</sequence>
<comment type="caution">
    <text evidence="1">The sequence shown here is derived from an EMBL/GenBank/DDBJ whole genome shotgun (WGS) entry which is preliminary data.</text>
</comment>
<evidence type="ECO:0000313" key="2">
    <source>
        <dbReference type="Proteomes" id="UP001162992"/>
    </source>
</evidence>
<gene>
    <name evidence="1" type="ORF">O6H91_08G061400</name>
</gene>
<organism evidence="1 2">
    <name type="scientific">Diphasiastrum complanatum</name>
    <name type="common">Issler's clubmoss</name>
    <name type="synonym">Lycopodium complanatum</name>
    <dbReference type="NCBI Taxonomy" id="34168"/>
    <lineage>
        <taxon>Eukaryota</taxon>
        <taxon>Viridiplantae</taxon>
        <taxon>Streptophyta</taxon>
        <taxon>Embryophyta</taxon>
        <taxon>Tracheophyta</taxon>
        <taxon>Lycopodiopsida</taxon>
        <taxon>Lycopodiales</taxon>
        <taxon>Lycopodiaceae</taxon>
        <taxon>Lycopodioideae</taxon>
        <taxon>Diphasiastrum</taxon>
    </lineage>
</organism>
<accession>A0ACC2CY27</accession>
<proteinExistence type="predicted"/>
<protein>
    <submittedName>
        <fullName evidence="1">Uncharacterized protein</fullName>
    </submittedName>
</protein>